<evidence type="ECO:0000313" key="9">
    <source>
        <dbReference type="EMBL" id="MCW8346514.1"/>
    </source>
</evidence>
<dbReference type="GO" id="GO:0008061">
    <property type="term" value="F:chitin binding"/>
    <property type="evidence" value="ECO:0007669"/>
    <property type="project" value="InterPro"/>
</dbReference>
<organism evidence="9 10">
    <name type="scientific">Vibrio qingdaonensis</name>
    <dbReference type="NCBI Taxonomy" id="2829491"/>
    <lineage>
        <taxon>Bacteria</taxon>
        <taxon>Pseudomonadati</taxon>
        <taxon>Pseudomonadota</taxon>
        <taxon>Gammaproteobacteria</taxon>
        <taxon>Vibrionales</taxon>
        <taxon>Vibrionaceae</taxon>
        <taxon>Vibrio</taxon>
    </lineage>
</organism>
<evidence type="ECO:0000256" key="2">
    <source>
        <dbReference type="ARBA" id="ARBA00012729"/>
    </source>
</evidence>
<evidence type="ECO:0000256" key="6">
    <source>
        <dbReference type="RuleBase" id="RU000489"/>
    </source>
</evidence>
<evidence type="ECO:0000313" key="10">
    <source>
        <dbReference type="Proteomes" id="UP001155587"/>
    </source>
</evidence>
<evidence type="ECO:0000256" key="4">
    <source>
        <dbReference type="ARBA" id="ARBA00023277"/>
    </source>
</evidence>
<dbReference type="SUPFAM" id="SSF51445">
    <property type="entry name" value="(Trans)glycosidases"/>
    <property type="match status" value="1"/>
</dbReference>
<dbReference type="SUPFAM" id="SSF51055">
    <property type="entry name" value="Carbohydrate binding domain"/>
    <property type="match status" value="1"/>
</dbReference>
<dbReference type="GO" id="GO:0005975">
    <property type="term" value="P:carbohydrate metabolic process"/>
    <property type="evidence" value="ECO:0007669"/>
    <property type="project" value="InterPro"/>
</dbReference>
<proteinExistence type="inferred from homology"/>
<keyword evidence="5 6" id="KW-0326">Glycosidase</keyword>
<dbReference type="CDD" id="cd12215">
    <property type="entry name" value="ChiC_BD"/>
    <property type="match status" value="1"/>
</dbReference>
<evidence type="ECO:0000256" key="3">
    <source>
        <dbReference type="ARBA" id="ARBA00022801"/>
    </source>
</evidence>
<dbReference type="PANTHER" id="PTHR45708">
    <property type="entry name" value="ENDOCHITINASE"/>
    <property type="match status" value="1"/>
</dbReference>
<dbReference type="InterPro" id="IPR001579">
    <property type="entry name" value="Glyco_hydro_18_chit_AS"/>
</dbReference>
<dbReference type="GO" id="GO:0008843">
    <property type="term" value="F:endochitinase activity"/>
    <property type="evidence" value="ECO:0007669"/>
    <property type="project" value="UniProtKB-EC"/>
</dbReference>
<keyword evidence="10" id="KW-1185">Reference proteome</keyword>
<keyword evidence="3 6" id="KW-0378">Hydrolase</keyword>
<feature type="signal peptide" evidence="7">
    <location>
        <begin position="1"/>
        <end position="39"/>
    </location>
</feature>
<dbReference type="PROSITE" id="PS01095">
    <property type="entry name" value="GH18_1"/>
    <property type="match status" value="1"/>
</dbReference>
<dbReference type="InterPro" id="IPR003610">
    <property type="entry name" value="CBM5/12"/>
</dbReference>
<reference evidence="9" key="1">
    <citation type="submission" date="2022-02" db="EMBL/GenBank/DDBJ databases">
        <title>Vibrio sp. nov, a new bacterium isolated from seawater.</title>
        <authorList>
            <person name="Yuan Y."/>
        </authorList>
    </citation>
    <scope>NUCLEOTIDE SEQUENCE</scope>
    <source>
        <strain evidence="9">ZSDZ65</strain>
    </source>
</reference>
<gene>
    <name evidence="9" type="ORF">MD535_10920</name>
</gene>
<keyword evidence="4" id="KW-0119">Carbohydrate metabolism</keyword>
<feature type="domain" description="GH18" evidence="8">
    <location>
        <begin position="539"/>
        <end position="859"/>
    </location>
</feature>
<dbReference type="Pfam" id="PF17957">
    <property type="entry name" value="Big_7"/>
    <property type="match status" value="4"/>
</dbReference>
<dbReference type="Gene3D" id="2.10.10.20">
    <property type="entry name" value="Carbohydrate-binding module superfamily 5/12"/>
    <property type="match status" value="1"/>
</dbReference>
<comment type="similarity">
    <text evidence="1">Belongs to the glycosyl hydrolase 18 family. Chitinase class II subfamily.</text>
</comment>
<dbReference type="Proteomes" id="UP001155587">
    <property type="component" value="Unassembled WGS sequence"/>
</dbReference>
<dbReference type="Gene3D" id="3.20.20.80">
    <property type="entry name" value="Glycosidases"/>
    <property type="match status" value="1"/>
</dbReference>
<evidence type="ECO:0000256" key="1">
    <source>
        <dbReference type="ARBA" id="ARBA00009121"/>
    </source>
</evidence>
<dbReference type="InterPro" id="IPR001223">
    <property type="entry name" value="Glyco_hydro18_cat"/>
</dbReference>
<dbReference type="InterPro" id="IPR036573">
    <property type="entry name" value="CBM_sf_5/12"/>
</dbReference>
<comment type="caution">
    <text evidence="9">The sequence shown here is derived from an EMBL/GenBank/DDBJ whole genome shotgun (WGS) entry which is preliminary data.</text>
</comment>
<evidence type="ECO:0000256" key="5">
    <source>
        <dbReference type="ARBA" id="ARBA00023295"/>
    </source>
</evidence>
<protein>
    <recommendedName>
        <fullName evidence="2">chitinase</fullName>
        <ecNumber evidence="2">3.2.1.14</ecNumber>
    </recommendedName>
</protein>
<sequence>MDRTNPIAQNKLLSPKAALNHYTATSLSLLVLFSPTAFAYQCDNLPVWNAETAYNGGAEVKFQSNAYQANWWSQNANPSEKSGSFQEWTLLGACDASGGNQLPTLSILSPVEGANIASGNTITFQADASDVDDAIATVAFVVNGQVVATVTSPPYSVDWLATVGSYTLDVIATDERGAKTTQSRLFSVSMTENQPPSITLSADSLSVSVDQPVTLSAAADDVDGSVTSVRYVVDGVTLSTLTTPPWTTTWTPAAVGQFAIQAIATDDGGLSTQSQLIDINVSSATSGGQCTTLPSYVAGSQYSSNEQVKNNDEVYQCKVAGWCSSSSAWAYEPGVGQYWQDAWDSLGSCGSSPVVSILSPSAGQAVLLGSDVTIQADATDSDGSVVSVEASVDGTSLGALTQAPYTWLWNVNTLTSATISIVATDDQQRETLASTTVNVTDQVLTSEIIQPTSGSIVPLDKPVYVTVSAQSLQSDIAKAELYVNGQLVATDSAAPYEFSWQPAAIGGYQLTALVSDTQGNQVVSNSVSIEAKSITLPKHKLIGYWHNFVNGSGCPMPLSEMSKDWDIIDIAFADNDRNSNGTVHFNLYNGDIRSDCLPIDPVKFKQDLASLQSEGKVFVLSLGGAEGTITLNTAADEAAFVSSLTAIIQEWGFDGLDIDLESGSNLVHGSQIQARLPTALRKIQQNMGRDMYLTMAPEHPYVQGGMVAYSGIWGAYIPVIDQVRDMLNLLHVQLYNNGGLANPYTTGAAAEGSVDMMVAASKMLTEGFELADGSMFQPLRGDQVAIGLPSGPSSANSGQAPIANIEAALDCMVLLQRCGSVQPTKLSPNFGGVMTWSINWDQHDGFNFSAPVKAKLNQLNNR</sequence>
<dbReference type="Pfam" id="PF00704">
    <property type="entry name" value="Glyco_hydro_18"/>
    <property type="match status" value="1"/>
</dbReference>
<dbReference type="SMART" id="SM00495">
    <property type="entry name" value="ChtBD3"/>
    <property type="match status" value="2"/>
</dbReference>
<dbReference type="InterPro" id="IPR017853">
    <property type="entry name" value="GH"/>
</dbReference>
<dbReference type="CDD" id="cd02871">
    <property type="entry name" value="GH18_chitinase_D-like"/>
    <property type="match status" value="1"/>
</dbReference>
<dbReference type="RefSeq" id="WP_265675068.1">
    <property type="nucleotide sequence ID" value="NZ_JAKRRY010000012.1"/>
</dbReference>
<evidence type="ECO:0000259" key="8">
    <source>
        <dbReference type="PROSITE" id="PS51910"/>
    </source>
</evidence>
<feature type="chain" id="PRO_5040871535" description="chitinase" evidence="7">
    <location>
        <begin position="40"/>
        <end position="862"/>
    </location>
</feature>
<dbReference type="Gene3D" id="2.60.40.10">
    <property type="entry name" value="Immunoglobulins"/>
    <property type="match status" value="4"/>
</dbReference>
<dbReference type="InterPro" id="IPR011583">
    <property type="entry name" value="Chitinase_II/V-like_cat"/>
</dbReference>
<name>A0A9X3CN52_9VIBR</name>
<evidence type="ECO:0000256" key="7">
    <source>
        <dbReference type="SAM" id="SignalP"/>
    </source>
</evidence>
<dbReference type="GO" id="GO:0030246">
    <property type="term" value="F:carbohydrate binding"/>
    <property type="evidence" value="ECO:0007669"/>
    <property type="project" value="InterPro"/>
</dbReference>
<dbReference type="InterPro" id="IPR050542">
    <property type="entry name" value="Glycosyl_Hydrlase18_Chitinase"/>
</dbReference>
<accession>A0A9X3CN52</accession>
<dbReference type="InterPro" id="IPR013783">
    <property type="entry name" value="Ig-like_fold"/>
</dbReference>
<dbReference type="AlphaFoldDB" id="A0A9X3CN52"/>
<dbReference type="EMBL" id="JAKRRY010000012">
    <property type="protein sequence ID" value="MCW8346514.1"/>
    <property type="molecule type" value="Genomic_DNA"/>
</dbReference>
<keyword evidence="7" id="KW-0732">Signal</keyword>
<dbReference type="PROSITE" id="PS51910">
    <property type="entry name" value="GH18_2"/>
    <property type="match status" value="1"/>
</dbReference>
<dbReference type="EC" id="3.2.1.14" evidence="2"/>
<dbReference type="PANTHER" id="PTHR45708:SF49">
    <property type="entry name" value="ENDOCHITINASE"/>
    <property type="match status" value="1"/>
</dbReference>
<dbReference type="GO" id="GO:0005576">
    <property type="term" value="C:extracellular region"/>
    <property type="evidence" value="ECO:0007669"/>
    <property type="project" value="InterPro"/>
</dbReference>
<dbReference type="SMART" id="SM00636">
    <property type="entry name" value="Glyco_18"/>
    <property type="match status" value="1"/>
</dbReference>